<dbReference type="OrthoDB" id="7605492at2"/>
<evidence type="ECO:0000313" key="1">
    <source>
        <dbReference type="EMBL" id="QDX26138.1"/>
    </source>
</evidence>
<accession>A0A518RFB9</accession>
<dbReference type="AlphaFoldDB" id="A0A518RFB9"/>
<protein>
    <submittedName>
        <fullName evidence="1">Uncharacterized protein</fullName>
    </submittedName>
</protein>
<keyword evidence="2" id="KW-1185">Reference proteome</keyword>
<dbReference type="EMBL" id="CP042239">
    <property type="protein sequence ID" value="QDX26138.1"/>
    <property type="molecule type" value="Genomic_DNA"/>
</dbReference>
<dbReference type="Proteomes" id="UP000318055">
    <property type="component" value="Chromosome"/>
</dbReference>
<proteinExistence type="predicted"/>
<gene>
    <name evidence="1" type="ORF">FPZ54_08960</name>
</gene>
<name>A0A518RFB9_9SPHN</name>
<reference evidence="1 2" key="1">
    <citation type="submission" date="2019-07" db="EMBL/GenBank/DDBJ databases">
        <title>Sphingomonas alkalisoli sp. nov., isolated from rhizosphere soil of Suaedae salsa.</title>
        <authorList>
            <person name="Zhang H."/>
            <person name="Xu L."/>
            <person name="Zhang J.-X."/>
            <person name="Sun J.-Q."/>
        </authorList>
    </citation>
    <scope>NUCLEOTIDE SEQUENCE [LARGE SCALE GENOMIC DNA]</scope>
    <source>
        <strain evidence="1 2">XS-10</strain>
    </source>
</reference>
<dbReference type="RefSeq" id="WP_145846526.1">
    <property type="nucleotide sequence ID" value="NZ_CP042239.1"/>
</dbReference>
<evidence type="ECO:0000313" key="2">
    <source>
        <dbReference type="Proteomes" id="UP000318055"/>
    </source>
</evidence>
<organism evidence="1 2">
    <name type="scientific">Sphingomonas suaedae</name>
    <dbReference type="NCBI Taxonomy" id="2599297"/>
    <lineage>
        <taxon>Bacteria</taxon>
        <taxon>Pseudomonadati</taxon>
        <taxon>Pseudomonadota</taxon>
        <taxon>Alphaproteobacteria</taxon>
        <taxon>Sphingomonadales</taxon>
        <taxon>Sphingomonadaceae</taxon>
        <taxon>Sphingomonas</taxon>
    </lineage>
</organism>
<sequence>MAANADAIIDQIDAGGLSPLAHAVVRALHRHIEFTHELQNEVLVASYHGVRPEEMSRLNTAIWNEIDARNADKVDGLRLSLGLTMPDGAVDGYHAGFLIHWARTEGASEQQIIDSFLSGSNGS</sequence>
<dbReference type="KEGG" id="ssua:FPZ54_08960"/>